<dbReference type="RefSeq" id="WP_209510279.1">
    <property type="nucleotide sequence ID" value="NZ_JAGGKS010000001.1"/>
</dbReference>
<evidence type="ECO:0000313" key="7">
    <source>
        <dbReference type="EMBL" id="MBP1924525.1"/>
    </source>
</evidence>
<dbReference type="InterPro" id="IPR020103">
    <property type="entry name" value="PsdUridine_synth_cat_dom_sf"/>
</dbReference>
<feature type="active site" description="Nucleophile" evidence="4">
    <location>
        <position position="53"/>
    </location>
</feature>
<evidence type="ECO:0000259" key="6">
    <source>
        <dbReference type="Pfam" id="PF01416"/>
    </source>
</evidence>
<comment type="caution">
    <text evidence="4">Lacks conserved residue(s) required for the propagation of feature annotation.</text>
</comment>
<evidence type="ECO:0000256" key="1">
    <source>
        <dbReference type="ARBA" id="ARBA00009375"/>
    </source>
</evidence>
<dbReference type="InterPro" id="IPR020094">
    <property type="entry name" value="TruA/RsuA/RluB/E/F_N"/>
</dbReference>
<keyword evidence="2 4" id="KW-0819">tRNA processing</keyword>
<dbReference type="PIRSF" id="PIRSF001430">
    <property type="entry name" value="tRNA_psdUrid_synth"/>
    <property type="match status" value="1"/>
</dbReference>
<dbReference type="Gene3D" id="3.30.70.660">
    <property type="entry name" value="Pseudouridine synthase I, catalytic domain, C-terminal subdomain"/>
    <property type="match status" value="1"/>
</dbReference>
<evidence type="ECO:0000256" key="2">
    <source>
        <dbReference type="ARBA" id="ARBA00022694"/>
    </source>
</evidence>
<dbReference type="NCBIfam" id="TIGR00071">
    <property type="entry name" value="hisT_truA"/>
    <property type="match status" value="1"/>
</dbReference>
<comment type="catalytic activity">
    <reaction evidence="4 5">
        <text>uridine(38/39/40) in tRNA = pseudouridine(38/39/40) in tRNA</text>
        <dbReference type="Rhea" id="RHEA:22376"/>
        <dbReference type="Rhea" id="RHEA-COMP:10085"/>
        <dbReference type="Rhea" id="RHEA-COMP:10087"/>
        <dbReference type="ChEBI" id="CHEBI:65314"/>
        <dbReference type="ChEBI" id="CHEBI:65315"/>
        <dbReference type="EC" id="5.4.99.12"/>
    </reaction>
</comment>
<dbReference type="EC" id="5.4.99.12" evidence="4"/>
<dbReference type="HAMAP" id="MF_00171">
    <property type="entry name" value="TruA"/>
    <property type="match status" value="1"/>
</dbReference>
<keyword evidence="8" id="KW-1185">Reference proteome</keyword>
<dbReference type="Proteomes" id="UP001519342">
    <property type="component" value="Unassembled WGS sequence"/>
</dbReference>
<accession>A0ABS4GAV2</accession>
<evidence type="ECO:0000256" key="3">
    <source>
        <dbReference type="ARBA" id="ARBA00023235"/>
    </source>
</evidence>
<dbReference type="Pfam" id="PF01416">
    <property type="entry name" value="PseudoU_synth_1"/>
    <property type="match status" value="2"/>
</dbReference>
<dbReference type="Gene3D" id="3.30.70.580">
    <property type="entry name" value="Pseudouridine synthase I, catalytic domain, N-terminal subdomain"/>
    <property type="match status" value="1"/>
</dbReference>
<comment type="caution">
    <text evidence="7">The sequence shown here is derived from an EMBL/GenBank/DDBJ whole genome shotgun (WGS) entry which is preliminary data.</text>
</comment>
<evidence type="ECO:0000256" key="4">
    <source>
        <dbReference type="HAMAP-Rule" id="MF_00171"/>
    </source>
</evidence>
<dbReference type="PANTHER" id="PTHR11142">
    <property type="entry name" value="PSEUDOURIDYLATE SYNTHASE"/>
    <property type="match status" value="1"/>
</dbReference>
<name>A0ABS4GAV2_9FIRM</name>
<dbReference type="SUPFAM" id="SSF55120">
    <property type="entry name" value="Pseudouridine synthase"/>
    <property type="match status" value="1"/>
</dbReference>
<dbReference type="CDD" id="cd02570">
    <property type="entry name" value="PseudoU_synth_EcTruA"/>
    <property type="match status" value="1"/>
</dbReference>
<comment type="function">
    <text evidence="4">Formation of pseudouridine at positions 38, 39 and 40 in the anticodon stem and loop of transfer RNAs.</text>
</comment>
<feature type="domain" description="Pseudouridine synthase I TruA alpha/beta" evidence="6">
    <location>
        <begin position="146"/>
        <end position="245"/>
    </location>
</feature>
<evidence type="ECO:0000256" key="5">
    <source>
        <dbReference type="RuleBase" id="RU003792"/>
    </source>
</evidence>
<organism evidence="7 8">
    <name type="scientific">Sedimentibacter acidaminivorans</name>
    <dbReference type="NCBI Taxonomy" id="913099"/>
    <lineage>
        <taxon>Bacteria</taxon>
        <taxon>Bacillati</taxon>
        <taxon>Bacillota</taxon>
        <taxon>Tissierellia</taxon>
        <taxon>Sedimentibacter</taxon>
    </lineage>
</organism>
<keyword evidence="3 4" id="KW-0413">Isomerase</keyword>
<reference evidence="7 8" key="1">
    <citation type="submission" date="2021-03" db="EMBL/GenBank/DDBJ databases">
        <title>Genomic Encyclopedia of Type Strains, Phase IV (KMG-IV): sequencing the most valuable type-strain genomes for metagenomic binning, comparative biology and taxonomic classification.</title>
        <authorList>
            <person name="Goeker M."/>
        </authorList>
    </citation>
    <scope>NUCLEOTIDE SEQUENCE [LARGE SCALE GENOMIC DNA]</scope>
    <source>
        <strain evidence="7 8">DSM 24004</strain>
    </source>
</reference>
<comment type="similarity">
    <text evidence="1 4 5">Belongs to the tRNA pseudouridine synthase TruA family.</text>
</comment>
<proteinExistence type="inferred from homology"/>
<protein>
    <recommendedName>
        <fullName evidence="4">tRNA pseudouridine synthase A</fullName>
        <ecNumber evidence="4">5.4.99.12</ecNumber>
    </recommendedName>
    <alternativeName>
        <fullName evidence="4">tRNA pseudouridine(38-40) synthase</fullName>
    </alternativeName>
    <alternativeName>
        <fullName evidence="4">tRNA pseudouridylate synthase I</fullName>
    </alternativeName>
    <alternativeName>
        <fullName evidence="4">tRNA-uridine isomerase I</fullName>
    </alternativeName>
</protein>
<dbReference type="EMBL" id="JAGGKS010000001">
    <property type="protein sequence ID" value="MBP1924525.1"/>
    <property type="molecule type" value="Genomic_DNA"/>
</dbReference>
<evidence type="ECO:0000313" key="8">
    <source>
        <dbReference type="Proteomes" id="UP001519342"/>
    </source>
</evidence>
<dbReference type="InterPro" id="IPR001406">
    <property type="entry name" value="PsdUridine_synth_TruA"/>
</dbReference>
<sequence length="245" mass="28069">MRNIKMILEYDGSRYKGWQKQTSDINTLQGKLEEVLCKITGEDIQLVGCGRTDTGVHALNYTANFHTTCNKSTEEIYKLLNSILPDDIYVKSIKDASERFHARYNILSKTYMYRINNSTYKNVFDRKYIHHINDKLDLDLMKQCADILIGTHDFQSFTTLKSKTKSTVRTINYIKITQNKGIVEIDVNGNGFLWNMVRIILGTLIEAGKGNLKPKDIQNILSSKKRSEAGPMVPAKALFLKDVEY</sequence>
<comment type="subunit">
    <text evidence="4">Homodimer.</text>
</comment>
<dbReference type="GO" id="GO:0160147">
    <property type="term" value="F:tRNA pseudouridine(38-40) synthase activity"/>
    <property type="evidence" value="ECO:0007669"/>
    <property type="project" value="UniProtKB-EC"/>
</dbReference>
<dbReference type="InterPro" id="IPR020097">
    <property type="entry name" value="PsdUridine_synth_TruA_a/b_dom"/>
</dbReference>
<dbReference type="InterPro" id="IPR020095">
    <property type="entry name" value="PsdUridine_synth_TruA_C"/>
</dbReference>
<feature type="domain" description="Pseudouridine synthase I TruA alpha/beta" evidence="6">
    <location>
        <begin position="8"/>
        <end position="105"/>
    </location>
</feature>
<feature type="binding site" evidence="4">
    <location>
        <position position="111"/>
    </location>
    <ligand>
        <name>substrate</name>
    </ligand>
</feature>
<dbReference type="PANTHER" id="PTHR11142:SF22">
    <property type="entry name" value="TRNA PSEUDOURIDINE SYNTHASE A 2"/>
    <property type="match status" value="1"/>
</dbReference>
<gene>
    <name evidence="4" type="primary">truA</name>
    <name evidence="7" type="ORF">J2Z76_000378</name>
</gene>